<organism evidence="2 3">
    <name type="scientific">Porphyromonas miyakawae</name>
    <dbReference type="NCBI Taxonomy" id="3137470"/>
    <lineage>
        <taxon>Bacteria</taxon>
        <taxon>Pseudomonadati</taxon>
        <taxon>Bacteroidota</taxon>
        <taxon>Bacteroidia</taxon>
        <taxon>Bacteroidales</taxon>
        <taxon>Porphyromonadaceae</taxon>
        <taxon>Porphyromonas</taxon>
    </lineage>
</organism>
<dbReference type="EMBL" id="BAAFSF010000001">
    <property type="protein sequence ID" value="GAB1251423.1"/>
    <property type="molecule type" value="Genomic_DNA"/>
</dbReference>
<dbReference type="Gene3D" id="1.20.5.2950">
    <property type="match status" value="1"/>
</dbReference>
<gene>
    <name evidence="2" type="ORF">Tsumi_05270</name>
</gene>
<keyword evidence="1" id="KW-0175">Coiled coil</keyword>
<feature type="coiled-coil region" evidence="1">
    <location>
        <begin position="14"/>
        <end position="63"/>
    </location>
</feature>
<reference evidence="2 3" key="1">
    <citation type="journal article" date="2025" name="Int. J. Syst. Evol. Microbiol.">
        <title>Desulfovibrio falkowii sp. nov., Porphyromonas miyakawae sp. nov., Mediterraneibacter flintii sp. nov. and Owariibacterium komagatae gen. nov., sp. nov., isolated from human faeces.</title>
        <authorList>
            <person name="Hamaguchi T."/>
            <person name="Ohara M."/>
            <person name="Hisatomi A."/>
            <person name="Sekiguchi K."/>
            <person name="Takeda J.I."/>
            <person name="Ueyama J."/>
            <person name="Ito M."/>
            <person name="Nishiwaki H."/>
            <person name="Ogi T."/>
            <person name="Hirayama M."/>
            <person name="Ohkuma M."/>
            <person name="Sakamoto M."/>
            <person name="Ohno K."/>
        </authorList>
    </citation>
    <scope>NUCLEOTIDE SEQUENCE [LARGE SCALE GENOMIC DNA]</scope>
    <source>
        <strain evidence="2 3">13CB11C</strain>
    </source>
</reference>
<accession>A0ABQ0E143</accession>
<dbReference type="Proteomes" id="UP001628220">
    <property type="component" value="Unassembled WGS sequence"/>
</dbReference>
<name>A0ABQ0E143_9PORP</name>
<keyword evidence="3" id="KW-1185">Reference proteome</keyword>
<comment type="caution">
    <text evidence="2">The sequence shown here is derived from an EMBL/GenBank/DDBJ whole genome shotgun (WGS) entry which is preliminary data.</text>
</comment>
<proteinExistence type="predicted"/>
<evidence type="ECO:0000256" key="1">
    <source>
        <dbReference type="SAM" id="Coils"/>
    </source>
</evidence>
<evidence type="ECO:0008006" key="4">
    <source>
        <dbReference type="Google" id="ProtNLM"/>
    </source>
</evidence>
<dbReference type="RefSeq" id="WP_411915234.1">
    <property type="nucleotide sequence ID" value="NZ_BAAFSF010000001.1"/>
</dbReference>
<sequence>MDQKIRELTDKIFNEGVEKGREEADKILAEAQKKSMEMLEDARREAEAIRKNAEKGRDELKSNTTSELKLYTGQTIQALRTSIADTITDKVVSEAVSKTVSDPSFLQGLIAKIVSNWTPGEEIVIETADAKALEAYFAKEAKDLLDKGLVIKEAAGRATEFTIKPQNGSYKIDFGESELVELFKSFLRPRLVEMLF</sequence>
<evidence type="ECO:0000313" key="3">
    <source>
        <dbReference type="Proteomes" id="UP001628220"/>
    </source>
</evidence>
<protein>
    <recommendedName>
        <fullName evidence="4">V/A-type H+-transporting ATPase subunit E</fullName>
    </recommendedName>
</protein>
<evidence type="ECO:0000313" key="2">
    <source>
        <dbReference type="EMBL" id="GAB1251423.1"/>
    </source>
</evidence>